<dbReference type="AlphaFoldDB" id="A0A545TMX7"/>
<dbReference type="PROSITE" id="PS00840">
    <property type="entry name" value="SUMT_2"/>
    <property type="match status" value="1"/>
</dbReference>
<dbReference type="GO" id="GO:0004851">
    <property type="term" value="F:uroporphyrin-III C-methyltransferase activity"/>
    <property type="evidence" value="ECO:0007669"/>
    <property type="project" value="UniProtKB-EC"/>
</dbReference>
<evidence type="ECO:0000256" key="2">
    <source>
        <dbReference type="ARBA" id="ARBA00012162"/>
    </source>
</evidence>
<protein>
    <recommendedName>
        <fullName evidence="2">uroporphyrinogen-III C-methyltransferase</fullName>
        <ecNumber evidence="2">2.1.1.107</ecNumber>
    </recommendedName>
</protein>
<evidence type="ECO:0000256" key="7">
    <source>
        <dbReference type="ARBA" id="ARBA00023244"/>
    </source>
</evidence>
<evidence type="ECO:0000313" key="13">
    <source>
        <dbReference type="Proteomes" id="UP000315252"/>
    </source>
</evidence>
<dbReference type="EC" id="2.1.1.107" evidence="2"/>
<dbReference type="GO" id="GO:0032259">
    <property type="term" value="P:methylation"/>
    <property type="evidence" value="ECO:0007669"/>
    <property type="project" value="UniProtKB-KW"/>
</dbReference>
<organism evidence="12 13">
    <name type="scientific">Denitrobaculum tricleocarpae</name>
    <dbReference type="NCBI Taxonomy" id="2591009"/>
    <lineage>
        <taxon>Bacteria</taxon>
        <taxon>Pseudomonadati</taxon>
        <taxon>Pseudomonadota</taxon>
        <taxon>Alphaproteobacteria</taxon>
        <taxon>Rhodospirillales</taxon>
        <taxon>Rhodospirillaceae</taxon>
        <taxon>Denitrobaculum</taxon>
    </lineage>
</organism>
<keyword evidence="5 10" id="KW-0808">Transferase</keyword>
<dbReference type="RefSeq" id="WP_142897861.1">
    <property type="nucleotide sequence ID" value="NZ_ML660057.1"/>
</dbReference>
<dbReference type="InterPro" id="IPR014777">
    <property type="entry name" value="4pyrrole_Mease_sub1"/>
</dbReference>
<dbReference type="Pfam" id="PF00590">
    <property type="entry name" value="TP_methylase"/>
    <property type="match status" value="1"/>
</dbReference>
<proteinExistence type="inferred from homology"/>
<dbReference type="Gene3D" id="3.40.1010.10">
    <property type="entry name" value="Cobalt-precorrin-4 Transmethylase, Domain 1"/>
    <property type="match status" value="1"/>
</dbReference>
<sequence>MKKLGRVFLVGAGPGDPELLTMKAVRMLGLAQVVVYDRLVSDEVLSLVPSAARRIAVGKAPKSHPVPQERINDILVELGQQGLCVVRLKGGDPSIFGRGSEEAAALHAAGIPVEIAPGITAAQGVAAATGVPLTHRGLATGVRYVTGHCRRDLPLDLDWAGLADPDTTLVVYMGVANIAEIATSLIAHGMPAALPVMAVCNATTPKEVRLLSQLDRIAAEAKAARLEGPVLFVIGEVVSLYRSCPAEVLSLFPAELADVSQGPFNWLRASANA</sequence>
<dbReference type="PANTHER" id="PTHR45790">
    <property type="entry name" value="SIROHEME SYNTHASE-RELATED"/>
    <property type="match status" value="1"/>
</dbReference>
<dbReference type="NCBIfam" id="TIGR01469">
    <property type="entry name" value="cobA_cysG_Cterm"/>
    <property type="match status" value="1"/>
</dbReference>
<dbReference type="FunFam" id="3.30.950.10:FF:000001">
    <property type="entry name" value="Siroheme synthase"/>
    <property type="match status" value="1"/>
</dbReference>
<keyword evidence="4 10" id="KW-0489">Methyltransferase</keyword>
<dbReference type="OrthoDB" id="9815856at2"/>
<dbReference type="InterPro" id="IPR000878">
    <property type="entry name" value="4pyrrol_Mease"/>
</dbReference>
<evidence type="ECO:0000256" key="8">
    <source>
        <dbReference type="ARBA" id="ARBA00025705"/>
    </source>
</evidence>
<accession>A0A545TMX7</accession>
<dbReference type="PANTHER" id="PTHR45790:SF3">
    <property type="entry name" value="S-ADENOSYL-L-METHIONINE-DEPENDENT UROPORPHYRINOGEN III METHYLTRANSFERASE, CHLOROPLASTIC"/>
    <property type="match status" value="1"/>
</dbReference>
<keyword evidence="6" id="KW-0949">S-adenosyl-L-methionine</keyword>
<evidence type="ECO:0000256" key="1">
    <source>
        <dbReference type="ARBA" id="ARBA00005879"/>
    </source>
</evidence>
<dbReference type="PROSITE" id="PS00839">
    <property type="entry name" value="SUMT_1"/>
    <property type="match status" value="1"/>
</dbReference>
<evidence type="ECO:0000256" key="4">
    <source>
        <dbReference type="ARBA" id="ARBA00022603"/>
    </source>
</evidence>
<evidence type="ECO:0000259" key="11">
    <source>
        <dbReference type="Pfam" id="PF00590"/>
    </source>
</evidence>
<gene>
    <name evidence="12" type="primary">cobA</name>
    <name evidence="12" type="ORF">FKG95_18370</name>
</gene>
<dbReference type="NCBIfam" id="NF004790">
    <property type="entry name" value="PRK06136.1"/>
    <property type="match status" value="1"/>
</dbReference>
<dbReference type="InterPro" id="IPR035996">
    <property type="entry name" value="4pyrrol_Methylase_sf"/>
</dbReference>
<dbReference type="InterPro" id="IPR003043">
    <property type="entry name" value="Uropor_MeTrfase_CS"/>
</dbReference>
<evidence type="ECO:0000313" key="12">
    <source>
        <dbReference type="EMBL" id="TQV78528.1"/>
    </source>
</evidence>
<dbReference type="Proteomes" id="UP000315252">
    <property type="component" value="Unassembled WGS sequence"/>
</dbReference>
<evidence type="ECO:0000256" key="5">
    <source>
        <dbReference type="ARBA" id="ARBA00022679"/>
    </source>
</evidence>
<dbReference type="Gene3D" id="3.30.950.10">
    <property type="entry name" value="Methyltransferase, Cobalt-precorrin-4 Transmethylase, Domain 2"/>
    <property type="match status" value="1"/>
</dbReference>
<comment type="caution">
    <text evidence="12">The sequence shown here is derived from an EMBL/GenBank/DDBJ whole genome shotgun (WGS) entry which is preliminary data.</text>
</comment>
<dbReference type="FunFam" id="3.40.1010.10:FF:000001">
    <property type="entry name" value="Siroheme synthase"/>
    <property type="match status" value="1"/>
</dbReference>
<dbReference type="UniPathway" id="UPA00262">
    <property type="reaction ID" value="UER00211"/>
</dbReference>
<comment type="pathway">
    <text evidence="8">Porphyrin-containing compound metabolism; siroheme biosynthesis; precorrin-2 from uroporphyrinogen III: step 1/1.</text>
</comment>
<name>A0A545TMX7_9PROT</name>
<evidence type="ECO:0000256" key="9">
    <source>
        <dbReference type="ARBA" id="ARBA00060548"/>
    </source>
</evidence>
<dbReference type="GO" id="GO:0019354">
    <property type="term" value="P:siroheme biosynthetic process"/>
    <property type="evidence" value="ECO:0007669"/>
    <property type="project" value="UniProtKB-UniPathway"/>
</dbReference>
<evidence type="ECO:0000256" key="3">
    <source>
        <dbReference type="ARBA" id="ARBA00022573"/>
    </source>
</evidence>
<reference evidence="12 13" key="1">
    <citation type="submission" date="2019-06" db="EMBL/GenBank/DDBJ databases">
        <title>Whole genome sequence for Rhodospirillaceae sp. R148.</title>
        <authorList>
            <person name="Wang G."/>
        </authorList>
    </citation>
    <scope>NUCLEOTIDE SEQUENCE [LARGE SCALE GENOMIC DNA]</scope>
    <source>
        <strain evidence="12 13">R148</strain>
    </source>
</reference>
<comment type="similarity">
    <text evidence="1 10">Belongs to the precorrin methyltransferase family.</text>
</comment>
<dbReference type="SUPFAM" id="SSF53790">
    <property type="entry name" value="Tetrapyrrole methylase"/>
    <property type="match status" value="1"/>
</dbReference>
<dbReference type="InterPro" id="IPR050161">
    <property type="entry name" value="Siro_Cobalamin_biosynth"/>
</dbReference>
<evidence type="ECO:0000256" key="10">
    <source>
        <dbReference type="RuleBase" id="RU003960"/>
    </source>
</evidence>
<feature type="domain" description="Tetrapyrrole methylase" evidence="11">
    <location>
        <begin position="7"/>
        <end position="215"/>
    </location>
</feature>
<dbReference type="InterPro" id="IPR006366">
    <property type="entry name" value="CobA/CysG_C"/>
</dbReference>
<keyword evidence="3" id="KW-0169">Cobalamin biosynthesis</keyword>
<dbReference type="GO" id="GO:0009236">
    <property type="term" value="P:cobalamin biosynthetic process"/>
    <property type="evidence" value="ECO:0007669"/>
    <property type="project" value="UniProtKB-KW"/>
</dbReference>
<keyword evidence="7" id="KW-0627">Porphyrin biosynthesis</keyword>
<dbReference type="CDD" id="cd11642">
    <property type="entry name" value="SUMT"/>
    <property type="match status" value="1"/>
</dbReference>
<comment type="pathway">
    <text evidence="9">Cofactor biosynthesis; adenosylcobalamin biosynthesis; precorrin-2 from uroporphyrinogen III: step 1/1.</text>
</comment>
<keyword evidence="13" id="KW-1185">Reference proteome</keyword>
<evidence type="ECO:0000256" key="6">
    <source>
        <dbReference type="ARBA" id="ARBA00022691"/>
    </source>
</evidence>
<dbReference type="InterPro" id="IPR014776">
    <property type="entry name" value="4pyrrole_Mease_sub2"/>
</dbReference>
<dbReference type="EMBL" id="VHSH01000006">
    <property type="protein sequence ID" value="TQV78528.1"/>
    <property type="molecule type" value="Genomic_DNA"/>
</dbReference>